<feature type="non-terminal residue" evidence="1">
    <location>
        <position position="1"/>
    </location>
</feature>
<proteinExistence type="predicted"/>
<accession>A0AA40GBB5</accession>
<comment type="caution">
    <text evidence="1">The sequence shown here is derived from an EMBL/GenBank/DDBJ whole genome shotgun (WGS) entry which is preliminary data.</text>
</comment>
<dbReference type="Proteomes" id="UP001177670">
    <property type="component" value="Unassembled WGS sequence"/>
</dbReference>
<name>A0AA40GBB5_9HYME</name>
<sequence length="82" mass="9713">ETPRLQEMNFRGTPKRRQKFLQGFSFLFETPLFFWPRLMNTAAYTGKWGVFVCVFIAVERPLGRCVLSDMKIMYLTGNAYHR</sequence>
<evidence type="ECO:0000313" key="1">
    <source>
        <dbReference type="EMBL" id="KAK1134607.1"/>
    </source>
</evidence>
<protein>
    <submittedName>
        <fullName evidence="1">Uncharacterized protein</fullName>
    </submittedName>
</protein>
<reference evidence="1" key="1">
    <citation type="submission" date="2021-10" db="EMBL/GenBank/DDBJ databases">
        <title>Melipona bicolor Genome sequencing and assembly.</title>
        <authorList>
            <person name="Araujo N.S."/>
            <person name="Arias M.C."/>
        </authorList>
    </citation>
    <scope>NUCLEOTIDE SEQUENCE</scope>
    <source>
        <strain evidence="1">USP_2M_L1-L4_2017</strain>
        <tissue evidence="1">Whole body</tissue>
    </source>
</reference>
<organism evidence="1 2">
    <name type="scientific">Melipona bicolor</name>
    <dbReference type="NCBI Taxonomy" id="60889"/>
    <lineage>
        <taxon>Eukaryota</taxon>
        <taxon>Metazoa</taxon>
        <taxon>Ecdysozoa</taxon>
        <taxon>Arthropoda</taxon>
        <taxon>Hexapoda</taxon>
        <taxon>Insecta</taxon>
        <taxon>Pterygota</taxon>
        <taxon>Neoptera</taxon>
        <taxon>Endopterygota</taxon>
        <taxon>Hymenoptera</taxon>
        <taxon>Apocrita</taxon>
        <taxon>Aculeata</taxon>
        <taxon>Apoidea</taxon>
        <taxon>Anthophila</taxon>
        <taxon>Apidae</taxon>
        <taxon>Melipona</taxon>
    </lineage>
</organism>
<dbReference type="AlphaFoldDB" id="A0AA40GBB5"/>
<gene>
    <name evidence="1" type="ORF">K0M31_007389</name>
</gene>
<evidence type="ECO:0000313" key="2">
    <source>
        <dbReference type="Proteomes" id="UP001177670"/>
    </source>
</evidence>
<dbReference type="EMBL" id="JAHYIQ010000002">
    <property type="protein sequence ID" value="KAK1134607.1"/>
    <property type="molecule type" value="Genomic_DNA"/>
</dbReference>
<keyword evidence="2" id="KW-1185">Reference proteome</keyword>